<dbReference type="RefSeq" id="WP_033512909.1">
    <property type="nucleotide sequence ID" value="NZ_JDUO01000008.1"/>
</dbReference>
<dbReference type="GO" id="GO:0003700">
    <property type="term" value="F:DNA-binding transcription factor activity"/>
    <property type="evidence" value="ECO:0007669"/>
    <property type="project" value="TreeGrafter"/>
</dbReference>
<dbReference type="InterPro" id="IPR001647">
    <property type="entry name" value="HTH_TetR"/>
</dbReference>
<proteinExistence type="predicted"/>
<feature type="DNA-binding region" description="H-T-H motif" evidence="4">
    <location>
        <begin position="29"/>
        <end position="48"/>
    </location>
</feature>
<evidence type="ECO:0000256" key="1">
    <source>
        <dbReference type="ARBA" id="ARBA00023015"/>
    </source>
</evidence>
<comment type="caution">
    <text evidence="6">The sequence shown here is derived from an EMBL/GenBank/DDBJ whole genome shotgun (WGS) entry which is preliminary data.</text>
</comment>
<name>A0A087BST2_9BIFI</name>
<dbReference type="SUPFAM" id="SSF46689">
    <property type="entry name" value="Homeodomain-like"/>
    <property type="match status" value="1"/>
</dbReference>
<dbReference type="OrthoDB" id="7505659at2"/>
<reference evidence="6 7" key="1">
    <citation type="submission" date="2014-03" db="EMBL/GenBank/DDBJ databases">
        <title>Genomics of Bifidobacteria.</title>
        <authorList>
            <person name="Ventura M."/>
            <person name="Milani C."/>
            <person name="Lugli G.A."/>
        </authorList>
    </citation>
    <scope>NUCLEOTIDE SEQUENCE [LARGE SCALE GENOMIC DNA]</scope>
    <source>
        <strain evidence="6 7">DSM 21395</strain>
    </source>
</reference>
<organism evidence="6 7">
    <name type="scientific">Bifidobacterium mongoliense DSM 21395</name>
    <dbReference type="NCBI Taxonomy" id="1437603"/>
    <lineage>
        <taxon>Bacteria</taxon>
        <taxon>Bacillati</taxon>
        <taxon>Actinomycetota</taxon>
        <taxon>Actinomycetes</taxon>
        <taxon>Bifidobacteriales</taxon>
        <taxon>Bifidobacteriaceae</taxon>
        <taxon>Bifidobacterium</taxon>
    </lineage>
</organism>
<evidence type="ECO:0000313" key="7">
    <source>
        <dbReference type="Proteomes" id="UP000029082"/>
    </source>
</evidence>
<keyword evidence="2 4" id="KW-0238">DNA-binding</keyword>
<evidence type="ECO:0000256" key="2">
    <source>
        <dbReference type="ARBA" id="ARBA00023125"/>
    </source>
</evidence>
<keyword evidence="3" id="KW-0804">Transcription</keyword>
<dbReference type="InterPro" id="IPR009057">
    <property type="entry name" value="Homeodomain-like_sf"/>
</dbReference>
<evidence type="ECO:0000256" key="4">
    <source>
        <dbReference type="PROSITE-ProRule" id="PRU00335"/>
    </source>
</evidence>
<dbReference type="PRINTS" id="PR00455">
    <property type="entry name" value="HTHTETR"/>
</dbReference>
<dbReference type="Proteomes" id="UP000029082">
    <property type="component" value="Unassembled WGS sequence"/>
</dbReference>
<dbReference type="Pfam" id="PF00440">
    <property type="entry name" value="TetR_N"/>
    <property type="match status" value="1"/>
</dbReference>
<dbReference type="PANTHER" id="PTHR30055">
    <property type="entry name" value="HTH-TYPE TRANSCRIPTIONAL REGULATOR RUTR"/>
    <property type="match status" value="1"/>
</dbReference>
<dbReference type="GO" id="GO:0000976">
    <property type="term" value="F:transcription cis-regulatory region binding"/>
    <property type="evidence" value="ECO:0007669"/>
    <property type="project" value="TreeGrafter"/>
</dbReference>
<sequence>MGTKGDERRAQIAKAAVEVAAERGYYGMTIQEVADRVGLSQAGLLKYVGSKAGLLSVALEAYDTHNEGVTYIEDKLALSPEELERSPALMPEWYRLLARTNLRQPRLTQLYLVLRAEALNPAHPAHDYYAQRGMRLRRYIGTVPWKLPPEFATPDQVAALSMTVGSAMDGLQMRWLGEPGIDLVETWARYEDILFPLPHWQGYR</sequence>
<dbReference type="eggNOG" id="COG1309">
    <property type="taxonomic scope" value="Bacteria"/>
</dbReference>
<dbReference type="PROSITE" id="PS50977">
    <property type="entry name" value="HTH_TETR_2"/>
    <property type="match status" value="1"/>
</dbReference>
<dbReference type="Gene3D" id="1.10.357.10">
    <property type="entry name" value="Tetracycline Repressor, domain 2"/>
    <property type="match status" value="1"/>
</dbReference>
<gene>
    <name evidence="6" type="ORF">BMON_1703</name>
</gene>
<dbReference type="GeneID" id="93094704"/>
<evidence type="ECO:0000256" key="3">
    <source>
        <dbReference type="ARBA" id="ARBA00023163"/>
    </source>
</evidence>
<keyword evidence="7" id="KW-1185">Reference proteome</keyword>
<dbReference type="InterPro" id="IPR050109">
    <property type="entry name" value="HTH-type_TetR-like_transc_reg"/>
</dbReference>
<feature type="domain" description="HTH tetR-type" evidence="5">
    <location>
        <begin position="6"/>
        <end position="66"/>
    </location>
</feature>
<keyword evidence="1" id="KW-0805">Transcription regulation</keyword>
<dbReference type="STRING" id="1437603.GCA_000771525_01693"/>
<dbReference type="PANTHER" id="PTHR30055:SF234">
    <property type="entry name" value="HTH-TYPE TRANSCRIPTIONAL REGULATOR BETI"/>
    <property type="match status" value="1"/>
</dbReference>
<evidence type="ECO:0000259" key="5">
    <source>
        <dbReference type="PROSITE" id="PS50977"/>
    </source>
</evidence>
<dbReference type="AlphaFoldDB" id="A0A087BST2"/>
<evidence type="ECO:0000313" key="6">
    <source>
        <dbReference type="EMBL" id="KFI74082.1"/>
    </source>
</evidence>
<accession>A0A087BST2</accession>
<dbReference type="EMBL" id="JGZE01000029">
    <property type="protein sequence ID" value="KFI74082.1"/>
    <property type="molecule type" value="Genomic_DNA"/>
</dbReference>
<protein>
    <submittedName>
        <fullName evidence="6">AcrR family transcriptional regulator</fullName>
    </submittedName>
</protein>